<dbReference type="EC" id="3.4.19.9" evidence="7"/>
<feature type="active site" description="Nucleophile" evidence="7">
    <location>
        <position position="128"/>
    </location>
</feature>
<feature type="chain" id="PRO_5026103886" description="folate gamma-glutamyl hydrolase" evidence="8">
    <location>
        <begin position="21"/>
        <end position="564"/>
    </location>
</feature>
<gene>
    <name evidence="9" type="ORF">AGLY_007580</name>
</gene>
<sequence length="564" mass="64406">MYIPIFLILILSFVTKQTICNERPVIGILTQEVYWSSFNNLKPSNYSYIAASYVKAIEASGGRVVPVFTNRTTEYYINIVRKINGILIPGGGSAFNISFGISQSTNEIFHIAKHINNINDHFPILGICLGFELLLMASINGKFPFSKCNAQNLNLPLTLVPEMEEKSVLFSNMPKDIRNILLTKPVTANHHIKCMEKKNFTSMNLDKFWNSISLNKDKNNMTFISTIEAKNYPFVGLQFHPEKNAYEWEKNDPHIFLILILSFVTKQTICNERPVIGILTQEVNWSSFNNLKPSNYSYIAASYIKAIEASGGRVVPVFTNRTTEYYKDIVKKVNGILVPGGGSAFNISFGISQSTNEIFHIAKNINDNGNQFPILGICLGFELLLVASINGKNPLRSCDSNDMNLPLNLIPSMEEKSVLFKTMPKDVRNILLTEPVTANHHINCITPQNFTSMKLDKFWNSITVNKDSNNLTFISIVEAKKYPFVGLQFHPEKNSYEWKRNDPHSWSAIHSARYFYDWFVNECRQNNHRYIKNNILENELIYNYPTTYMKNLTSSFEQVYLFDG</sequence>
<evidence type="ECO:0000256" key="1">
    <source>
        <dbReference type="ARBA" id="ARBA00004239"/>
    </source>
</evidence>
<dbReference type="PROSITE" id="PS51273">
    <property type="entry name" value="GATASE_TYPE_1"/>
    <property type="match status" value="2"/>
</dbReference>
<evidence type="ECO:0000256" key="6">
    <source>
        <dbReference type="PIRSR" id="PIRSR615527-1"/>
    </source>
</evidence>
<feature type="signal peptide" evidence="8">
    <location>
        <begin position="1"/>
        <end position="20"/>
    </location>
</feature>
<keyword evidence="3" id="KW-0964">Secreted</keyword>
<evidence type="ECO:0000256" key="5">
    <source>
        <dbReference type="ARBA" id="ARBA00022801"/>
    </source>
</evidence>
<dbReference type="SUPFAM" id="SSF52317">
    <property type="entry name" value="Class I glutamine amidotransferase-like"/>
    <property type="match status" value="2"/>
</dbReference>
<dbReference type="InterPro" id="IPR011697">
    <property type="entry name" value="Peptidase_C26"/>
</dbReference>
<keyword evidence="4 8" id="KW-0732">Signal</keyword>
<feature type="active site" evidence="7">
    <location>
        <position position="490"/>
    </location>
</feature>
<dbReference type="InterPro" id="IPR015527">
    <property type="entry name" value="Pept_C26_g-glut_hydrolase"/>
</dbReference>
<protein>
    <recommendedName>
        <fullName evidence="7">folate gamma-glutamyl hydrolase</fullName>
        <ecNumber evidence="7">3.4.19.9</ecNumber>
    </recommendedName>
</protein>
<dbReference type="GO" id="GO:0005576">
    <property type="term" value="C:extracellular region"/>
    <property type="evidence" value="ECO:0007669"/>
    <property type="project" value="UniProtKB-SubCell"/>
</dbReference>
<organism evidence="9 10">
    <name type="scientific">Aphis glycines</name>
    <name type="common">Soybean aphid</name>
    <dbReference type="NCBI Taxonomy" id="307491"/>
    <lineage>
        <taxon>Eukaryota</taxon>
        <taxon>Metazoa</taxon>
        <taxon>Ecdysozoa</taxon>
        <taxon>Arthropoda</taxon>
        <taxon>Hexapoda</taxon>
        <taxon>Insecta</taxon>
        <taxon>Pterygota</taxon>
        <taxon>Neoptera</taxon>
        <taxon>Paraneoptera</taxon>
        <taxon>Hemiptera</taxon>
        <taxon>Sternorrhyncha</taxon>
        <taxon>Aphidomorpha</taxon>
        <taxon>Aphidoidea</taxon>
        <taxon>Aphididae</taxon>
        <taxon>Aphidini</taxon>
        <taxon>Aphis</taxon>
        <taxon>Aphis</taxon>
    </lineage>
</organism>
<dbReference type="PANTHER" id="PTHR11315:SF0">
    <property type="entry name" value="FOLATE GAMMA-GLUTAMYL HYDROLASE"/>
    <property type="match status" value="1"/>
</dbReference>
<evidence type="ECO:0000256" key="8">
    <source>
        <dbReference type="SAM" id="SignalP"/>
    </source>
</evidence>
<dbReference type="EMBL" id="VYZN01000025">
    <property type="protein sequence ID" value="KAE9535679.1"/>
    <property type="molecule type" value="Genomic_DNA"/>
</dbReference>
<keyword evidence="10" id="KW-1185">Reference proteome</keyword>
<comment type="catalytic activity">
    <reaction evidence="7">
        <text>(6S)-5,6,7,8-tetrahydrofolyl-(gamma-L-Glu)(n) + (n-1) H2O = (6S)-5,6,7,8-tetrahydrofolate + (n-1) L-glutamate</text>
        <dbReference type="Rhea" id="RHEA:56784"/>
        <dbReference type="Rhea" id="RHEA-COMP:14738"/>
        <dbReference type="ChEBI" id="CHEBI:15377"/>
        <dbReference type="ChEBI" id="CHEBI:29985"/>
        <dbReference type="ChEBI" id="CHEBI:57453"/>
        <dbReference type="ChEBI" id="CHEBI:141005"/>
        <dbReference type="EC" id="3.4.19.9"/>
    </reaction>
</comment>
<evidence type="ECO:0000256" key="7">
    <source>
        <dbReference type="PROSITE-ProRule" id="PRU00607"/>
    </source>
</evidence>
<dbReference type="Proteomes" id="UP000475862">
    <property type="component" value="Unassembled WGS sequence"/>
</dbReference>
<dbReference type="GO" id="GO:0046900">
    <property type="term" value="P:tetrahydrofolylpolyglutamate metabolic process"/>
    <property type="evidence" value="ECO:0007669"/>
    <property type="project" value="TreeGrafter"/>
</dbReference>
<dbReference type="AlphaFoldDB" id="A0A6G0TMH2"/>
<dbReference type="Pfam" id="PF07722">
    <property type="entry name" value="Peptidase_C26"/>
    <property type="match status" value="2"/>
</dbReference>
<name>A0A6G0TMH2_APHGL</name>
<proteinExistence type="inferred from homology"/>
<dbReference type="GO" id="GO:0005773">
    <property type="term" value="C:vacuole"/>
    <property type="evidence" value="ECO:0007669"/>
    <property type="project" value="TreeGrafter"/>
</dbReference>
<dbReference type="FunFam" id="3.40.50.880:FF:000024">
    <property type="entry name" value="Folate gamma-glutamyl hydrolase"/>
    <property type="match status" value="1"/>
</dbReference>
<comment type="subcellular location">
    <subcellularLocation>
        <location evidence="1">Secreted</location>
        <location evidence="1">Extracellular space</location>
    </subcellularLocation>
</comment>
<feature type="active site" description="Proton donor" evidence="6">
    <location>
        <position position="490"/>
    </location>
</feature>
<comment type="similarity">
    <text evidence="2">Belongs to the peptidase C26 family.</text>
</comment>
<feature type="active site" evidence="7">
    <location>
        <position position="240"/>
    </location>
</feature>
<dbReference type="OrthoDB" id="64220at2759"/>
<keyword evidence="5 7" id="KW-0378">Hydrolase</keyword>
<dbReference type="GO" id="GO:0034722">
    <property type="term" value="F:gamma-glutamyl-peptidase activity"/>
    <property type="evidence" value="ECO:0007669"/>
    <property type="project" value="UniProtKB-UniRule"/>
</dbReference>
<comment type="caution">
    <text evidence="9">The sequence shown here is derived from an EMBL/GenBank/DDBJ whole genome shotgun (WGS) entry which is preliminary data.</text>
</comment>
<evidence type="ECO:0000256" key="3">
    <source>
        <dbReference type="ARBA" id="ARBA00022525"/>
    </source>
</evidence>
<accession>A0A6G0TMH2</accession>
<dbReference type="PROSITE" id="PS51275">
    <property type="entry name" value="PEPTIDASE_C26_GGH"/>
    <property type="match status" value="2"/>
</dbReference>
<dbReference type="InterPro" id="IPR029062">
    <property type="entry name" value="Class_I_gatase-like"/>
</dbReference>
<evidence type="ECO:0000313" key="9">
    <source>
        <dbReference type="EMBL" id="KAE9535679.1"/>
    </source>
</evidence>
<dbReference type="Gene3D" id="3.40.50.880">
    <property type="match status" value="2"/>
</dbReference>
<reference evidence="9 10" key="1">
    <citation type="submission" date="2019-08" db="EMBL/GenBank/DDBJ databases">
        <title>The genome of the soybean aphid Biotype 1, its phylome, world population structure and adaptation to the North American continent.</title>
        <authorList>
            <person name="Giordano R."/>
            <person name="Donthu R.K."/>
            <person name="Hernandez A.G."/>
            <person name="Wright C.L."/>
            <person name="Zimin A.V."/>
        </authorList>
    </citation>
    <scope>NUCLEOTIDE SEQUENCE [LARGE SCALE GENOMIC DNA]</scope>
    <source>
        <tissue evidence="9">Whole aphids</tissue>
    </source>
</reference>
<evidence type="ECO:0000256" key="2">
    <source>
        <dbReference type="ARBA" id="ARBA00011083"/>
    </source>
</evidence>
<dbReference type="PANTHER" id="PTHR11315">
    <property type="entry name" value="PROTEASE FAMILY C26 GAMMA-GLUTAMYL HYDROLASE"/>
    <property type="match status" value="1"/>
</dbReference>
<evidence type="ECO:0000313" key="10">
    <source>
        <dbReference type="Proteomes" id="UP000475862"/>
    </source>
</evidence>
<feature type="active site" description="Nucleophile" evidence="6 7">
    <location>
        <position position="378"/>
    </location>
</feature>
<evidence type="ECO:0000256" key="4">
    <source>
        <dbReference type="ARBA" id="ARBA00022729"/>
    </source>
</evidence>